<dbReference type="PROSITE" id="PS50893">
    <property type="entry name" value="ABC_TRANSPORTER_2"/>
    <property type="match status" value="1"/>
</dbReference>
<dbReference type="PANTHER" id="PTHR24221:SF630">
    <property type="entry name" value="ABC TRANSPORTER B FAMILY MEMBER 29, CHLOROPLASTIC"/>
    <property type="match status" value="1"/>
</dbReference>
<evidence type="ECO:0000256" key="3">
    <source>
        <dbReference type="ARBA" id="ARBA00022692"/>
    </source>
</evidence>
<dbReference type="GO" id="GO:0140359">
    <property type="term" value="F:ABC-type transporter activity"/>
    <property type="evidence" value="ECO:0007669"/>
    <property type="project" value="InterPro"/>
</dbReference>
<feature type="region of interest" description="Disordered" evidence="8">
    <location>
        <begin position="70"/>
        <end position="91"/>
    </location>
</feature>
<dbReference type="PROSITE" id="PS50929">
    <property type="entry name" value="ABC_TM1F"/>
    <property type="match status" value="1"/>
</dbReference>
<dbReference type="SUPFAM" id="SSF90123">
    <property type="entry name" value="ABC transporter transmembrane region"/>
    <property type="match status" value="1"/>
</dbReference>
<keyword evidence="5" id="KW-0067">ATP-binding</keyword>
<dbReference type="Gene3D" id="3.40.50.300">
    <property type="entry name" value="P-loop containing nucleotide triphosphate hydrolases"/>
    <property type="match status" value="1"/>
</dbReference>
<dbReference type="CDD" id="cd07346">
    <property type="entry name" value="ABC_6TM_exporters"/>
    <property type="match status" value="1"/>
</dbReference>
<keyword evidence="7 9" id="KW-0472">Membrane</keyword>
<feature type="transmembrane region" description="Helical" evidence="9">
    <location>
        <begin position="338"/>
        <end position="357"/>
    </location>
</feature>
<reference evidence="12" key="1">
    <citation type="submission" date="2019-03" db="EMBL/GenBank/DDBJ databases">
        <authorList>
            <person name="Mank J."/>
            <person name="Almeida P."/>
        </authorList>
    </citation>
    <scope>NUCLEOTIDE SEQUENCE</scope>
    <source>
        <strain evidence="12">78183</strain>
    </source>
</reference>
<dbReference type="GO" id="GO:0016887">
    <property type="term" value="F:ATP hydrolysis activity"/>
    <property type="evidence" value="ECO:0007669"/>
    <property type="project" value="InterPro"/>
</dbReference>
<keyword evidence="2" id="KW-0813">Transport</keyword>
<evidence type="ECO:0000256" key="7">
    <source>
        <dbReference type="ARBA" id="ARBA00023136"/>
    </source>
</evidence>
<accession>A0A6N2MSE2</accession>
<dbReference type="Pfam" id="PF00664">
    <property type="entry name" value="ABC_membrane"/>
    <property type="match status" value="1"/>
</dbReference>
<gene>
    <name evidence="12" type="ORF">SVIM_LOCUS404785</name>
</gene>
<keyword evidence="6 9" id="KW-1133">Transmembrane helix</keyword>
<evidence type="ECO:0000256" key="1">
    <source>
        <dbReference type="ARBA" id="ARBA00004141"/>
    </source>
</evidence>
<dbReference type="PANTHER" id="PTHR24221">
    <property type="entry name" value="ATP-BINDING CASSETTE SUB-FAMILY B"/>
    <property type="match status" value="1"/>
</dbReference>
<dbReference type="Pfam" id="PF00005">
    <property type="entry name" value="ABC_tran"/>
    <property type="match status" value="1"/>
</dbReference>
<dbReference type="InterPro" id="IPR003593">
    <property type="entry name" value="AAA+_ATPase"/>
</dbReference>
<comment type="subcellular location">
    <subcellularLocation>
        <location evidence="1">Membrane</location>
        <topology evidence="1">Multi-pass membrane protein</topology>
    </subcellularLocation>
</comment>
<evidence type="ECO:0008006" key="13">
    <source>
        <dbReference type="Google" id="ProtNLM"/>
    </source>
</evidence>
<evidence type="ECO:0000256" key="9">
    <source>
        <dbReference type="SAM" id="Phobius"/>
    </source>
</evidence>
<keyword evidence="4" id="KW-0547">Nucleotide-binding</keyword>
<dbReference type="InterPro" id="IPR003439">
    <property type="entry name" value="ABC_transporter-like_ATP-bd"/>
</dbReference>
<evidence type="ECO:0000259" key="11">
    <source>
        <dbReference type="PROSITE" id="PS50929"/>
    </source>
</evidence>
<evidence type="ECO:0000256" key="2">
    <source>
        <dbReference type="ARBA" id="ARBA00022448"/>
    </source>
</evidence>
<evidence type="ECO:0000256" key="5">
    <source>
        <dbReference type="ARBA" id="ARBA00022840"/>
    </source>
</evidence>
<feature type="domain" description="ABC transmembrane type-1" evidence="11">
    <location>
        <begin position="130"/>
        <end position="393"/>
    </location>
</feature>
<dbReference type="SMART" id="SM00382">
    <property type="entry name" value="AAA"/>
    <property type="match status" value="1"/>
</dbReference>
<evidence type="ECO:0000256" key="4">
    <source>
        <dbReference type="ARBA" id="ARBA00022741"/>
    </source>
</evidence>
<evidence type="ECO:0000313" key="12">
    <source>
        <dbReference type="EMBL" id="VFU56436.1"/>
    </source>
</evidence>
<dbReference type="InterPro" id="IPR036640">
    <property type="entry name" value="ABC1_TM_sf"/>
</dbReference>
<dbReference type="PROSITE" id="PS00211">
    <property type="entry name" value="ABC_TRANSPORTER_1"/>
    <property type="match status" value="1"/>
</dbReference>
<evidence type="ECO:0000259" key="10">
    <source>
        <dbReference type="PROSITE" id="PS50893"/>
    </source>
</evidence>
<dbReference type="InterPro" id="IPR027417">
    <property type="entry name" value="P-loop_NTPase"/>
</dbReference>
<dbReference type="FunFam" id="3.40.50.300:FF:001371">
    <property type="entry name" value="ABC transporter ATP-binding protein"/>
    <property type="match status" value="1"/>
</dbReference>
<organism evidence="12">
    <name type="scientific">Salix viminalis</name>
    <name type="common">Common osier</name>
    <name type="synonym">Basket willow</name>
    <dbReference type="NCBI Taxonomy" id="40686"/>
    <lineage>
        <taxon>Eukaryota</taxon>
        <taxon>Viridiplantae</taxon>
        <taxon>Streptophyta</taxon>
        <taxon>Embryophyta</taxon>
        <taxon>Tracheophyta</taxon>
        <taxon>Spermatophyta</taxon>
        <taxon>Magnoliopsida</taxon>
        <taxon>eudicotyledons</taxon>
        <taxon>Gunneridae</taxon>
        <taxon>Pentapetalae</taxon>
        <taxon>rosids</taxon>
        <taxon>fabids</taxon>
        <taxon>Malpighiales</taxon>
        <taxon>Salicaceae</taxon>
        <taxon>Saliceae</taxon>
        <taxon>Salix</taxon>
    </lineage>
</organism>
<dbReference type="FunFam" id="1.20.1560.10:FF:000096">
    <property type="entry name" value="ABC transporter related"/>
    <property type="match status" value="1"/>
</dbReference>
<sequence length="664" mass="72810">MTALQFQLKPYRPSSLLPSPLHMKNLQPQNRIPFLSKPFKLTNPTLKSPSKTLLQPLYSTFSLLSLITSQQKQRPQIGPRKQRQQGNTSDPFDPLSFIKPFILSQYKPILLGWLCSLLSVLSLSQLVPKFGQLSSSIVKIDGVTLRNDGLVLAGLFLAKLIATYGQHAFLWEAALNASYKIRVFVFERVLERELAFFEGGGAVSSGDVAYRITAEAADVADTVYALLNTIVPSALQLSAMASRMLVISPILSLIAAMVIPCTALAIAYLGTRLRKVSKKAKLSISALSAYLNEVLPAILFVKANNAEFSEVARFERLANADLSTLLTKRKMKAFIPQIVQIIYFGALSILCVGSMAVSSGCFDGCSMVSFITSLIFVVEPIQDVGKAYNEWKQGEPAIERLFDLTKFKSKVTEKPDAVDLGHVSGDVKFCDISFRYGENSPLVLNGLNLHIKAGETVALVGPSGGGKTTLIKMLLRLYDPLYGCILVDNQNIQNVQLESLRRHVGLVSQDISLFSGTIAENIGYRDIMTKIDMEKVELAAQTANADEFIRKLPKGYQTNIGPRGSSLSGGQKQRLAIARALYQDSSILILDEATSALDSRSELLVRQAVQRLMENHTVLVIAHRLETVLMAKRVFLLDDGKLQELTPSLLGSHNSSLTSTGLVI</sequence>
<proteinExistence type="predicted"/>
<dbReference type="InterPro" id="IPR039421">
    <property type="entry name" value="Type_1_exporter"/>
</dbReference>
<keyword evidence="3 9" id="KW-0812">Transmembrane</keyword>
<dbReference type="SUPFAM" id="SSF52540">
    <property type="entry name" value="P-loop containing nucleoside triphosphate hydrolases"/>
    <property type="match status" value="1"/>
</dbReference>
<name>A0A6N2MSE2_SALVM</name>
<dbReference type="AlphaFoldDB" id="A0A6N2MSE2"/>
<dbReference type="InterPro" id="IPR017871">
    <property type="entry name" value="ABC_transporter-like_CS"/>
</dbReference>
<feature type="transmembrane region" description="Helical" evidence="9">
    <location>
        <begin position="245"/>
        <end position="269"/>
    </location>
</feature>
<feature type="domain" description="ABC transporter" evidence="10">
    <location>
        <begin position="427"/>
        <end position="664"/>
    </location>
</feature>
<protein>
    <recommendedName>
        <fullName evidence="13">ABC transporter domain-containing protein</fullName>
    </recommendedName>
</protein>
<dbReference type="InterPro" id="IPR011527">
    <property type="entry name" value="ABC1_TM_dom"/>
</dbReference>
<dbReference type="GO" id="GO:0005524">
    <property type="term" value="F:ATP binding"/>
    <property type="evidence" value="ECO:0007669"/>
    <property type="project" value="UniProtKB-KW"/>
</dbReference>
<evidence type="ECO:0000256" key="6">
    <source>
        <dbReference type="ARBA" id="ARBA00022989"/>
    </source>
</evidence>
<dbReference type="Gene3D" id="1.20.1560.10">
    <property type="entry name" value="ABC transporter type 1, transmembrane domain"/>
    <property type="match status" value="1"/>
</dbReference>
<evidence type="ECO:0000256" key="8">
    <source>
        <dbReference type="SAM" id="MobiDB-lite"/>
    </source>
</evidence>
<dbReference type="GO" id="GO:0016020">
    <property type="term" value="C:membrane"/>
    <property type="evidence" value="ECO:0007669"/>
    <property type="project" value="UniProtKB-SubCell"/>
</dbReference>
<dbReference type="EMBL" id="CAADRP010001929">
    <property type="protein sequence ID" value="VFU56436.1"/>
    <property type="molecule type" value="Genomic_DNA"/>
</dbReference>